<keyword evidence="2" id="KW-0812">Transmembrane</keyword>
<dbReference type="RefSeq" id="WP_214382178.1">
    <property type="nucleotide sequence ID" value="NZ_CP075566.1"/>
</dbReference>
<evidence type="ECO:0008006" key="5">
    <source>
        <dbReference type="Google" id="ProtNLM"/>
    </source>
</evidence>
<dbReference type="Proteomes" id="UP000681155">
    <property type="component" value="Chromosome"/>
</dbReference>
<reference evidence="3 4" key="1">
    <citation type="submission" date="2021-05" db="EMBL/GenBank/DDBJ databases">
        <title>Complete genome of the cytokinin-producing biocontrol strain Pseudomonas fluorescens G20-18.</title>
        <authorList>
            <person name="Nielsen T.K."/>
            <person name="Mekureyaw M.F."/>
            <person name="Hansen L.H."/>
            <person name="Nicolaisen M.H."/>
            <person name="Roitsch T.G."/>
            <person name="Hennessy R.C."/>
        </authorList>
    </citation>
    <scope>NUCLEOTIDE SEQUENCE [LARGE SCALE GENOMIC DNA]</scope>
    <source>
        <strain evidence="3 4">G20-18</strain>
    </source>
</reference>
<evidence type="ECO:0000256" key="1">
    <source>
        <dbReference type="SAM" id="MobiDB-lite"/>
    </source>
</evidence>
<evidence type="ECO:0000313" key="3">
    <source>
        <dbReference type="EMBL" id="QVW25331.1"/>
    </source>
</evidence>
<feature type="transmembrane region" description="Helical" evidence="2">
    <location>
        <begin position="20"/>
        <end position="38"/>
    </location>
</feature>
<keyword evidence="2" id="KW-0472">Membrane</keyword>
<keyword evidence="2" id="KW-1133">Transmembrane helix</keyword>
<dbReference type="EMBL" id="CP075566">
    <property type="protein sequence ID" value="QVW25331.1"/>
    <property type="molecule type" value="Genomic_DNA"/>
</dbReference>
<organism evidence="3 4">
    <name type="scientific">Pseudomonas hormoni</name>
    <dbReference type="NCBI Taxonomy" id="3093767"/>
    <lineage>
        <taxon>Bacteria</taxon>
        <taxon>Pseudomonadati</taxon>
        <taxon>Pseudomonadota</taxon>
        <taxon>Gammaproteobacteria</taxon>
        <taxon>Pseudomonadales</taxon>
        <taxon>Pseudomonadaceae</taxon>
        <taxon>Pseudomonas</taxon>
    </lineage>
</organism>
<keyword evidence="4" id="KW-1185">Reference proteome</keyword>
<protein>
    <recommendedName>
        <fullName evidence="5">ShlB/FhaC/HecB family hemolysin secretion/activation protein</fullName>
    </recommendedName>
</protein>
<evidence type="ECO:0000313" key="4">
    <source>
        <dbReference type="Proteomes" id="UP000681155"/>
    </source>
</evidence>
<feature type="region of interest" description="Disordered" evidence="1">
    <location>
        <begin position="59"/>
        <end position="78"/>
    </location>
</feature>
<sequence length="105" mass="11821">MTTHFLNHHRYRAVNGRLPWRWLFWVVLGGAGVTPLLISVPGEVRGSSHGSEEPCRIDEAEKRYGNGEPISSPNSVLRDRTTAIENRMASQKLSLLQNNQVQLQS</sequence>
<name>A0ABX8F1V5_9PSED</name>
<accession>A0ABX8F1V5</accession>
<evidence type="ECO:0000256" key="2">
    <source>
        <dbReference type="SAM" id="Phobius"/>
    </source>
</evidence>
<gene>
    <name evidence="3" type="ORF">KJF94_07090</name>
</gene>
<proteinExistence type="predicted"/>